<dbReference type="Proteomes" id="UP000219612">
    <property type="component" value="Unassembled WGS sequence"/>
</dbReference>
<proteinExistence type="predicted"/>
<accession>A0A285ILL4</accession>
<evidence type="ECO:0000313" key="2">
    <source>
        <dbReference type="Proteomes" id="UP000219612"/>
    </source>
</evidence>
<dbReference type="InterPro" id="IPR023393">
    <property type="entry name" value="START-like_dom_sf"/>
</dbReference>
<sequence>MRLDGGFTLRLAVAEAFQLFTARGERDWVEGWEPVFPEAVADDAAVGTVFLTDHGGQPVTWVVVDREGDRRIRYARVAAGRDAGTVDVRLTPVDSLTEVTVTYELTALTPEGGEWLRKFAADYPDMMSSWESAIAKSLS</sequence>
<dbReference type="OrthoDB" id="5458416at2"/>
<dbReference type="RefSeq" id="WP_097321908.1">
    <property type="nucleotide sequence ID" value="NZ_OBDY01000009.1"/>
</dbReference>
<name>A0A285ILL4_9ACTN</name>
<dbReference type="SUPFAM" id="SSF55961">
    <property type="entry name" value="Bet v1-like"/>
    <property type="match status" value="1"/>
</dbReference>
<keyword evidence="2" id="KW-1185">Reference proteome</keyword>
<reference evidence="1 2" key="1">
    <citation type="submission" date="2017-09" db="EMBL/GenBank/DDBJ databases">
        <authorList>
            <person name="Ehlers B."/>
            <person name="Leendertz F.H."/>
        </authorList>
    </citation>
    <scope>NUCLEOTIDE SEQUENCE [LARGE SCALE GENOMIC DNA]</scope>
    <source>
        <strain evidence="1 2">CGMCC 4.6857</strain>
    </source>
</reference>
<dbReference type="Gene3D" id="3.30.530.20">
    <property type="match status" value="1"/>
</dbReference>
<evidence type="ECO:0000313" key="1">
    <source>
        <dbReference type="EMBL" id="SNY48647.1"/>
    </source>
</evidence>
<dbReference type="EMBL" id="OBDY01000009">
    <property type="protein sequence ID" value="SNY48647.1"/>
    <property type="molecule type" value="Genomic_DNA"/>
</dbReference>
<gene>
    <name evidence="1" type="ORF">SAMN05421748_10967</name>
</gene>
<organism evidence="1 2">
    <name type="scientific">Paractinoplanes atraurantiacus</name>
    <dbReference type="NCBI Taxonomy" id="1036182"/>
    <lineage>
        <taxon>Bacteria</taxon>
        <taxon>Bacillati</taxon>
        <taxon>Actinomycetota</taxon>
        <taxon>Actinomycetes</taxon>
        <taxon>Micromonosporales</taxon>
        <taxon>Micromonosporaceae</taxon>
        <taxon>Paractinoplanes</taxon>
    </lineage>
</organism>
<evidence type="ECO:0008006" key="3">
    <source>
        <dbReference type="Google" id="ProtNLM"/>
    </source>
</evidence>
<protein>
    <recommendedName>
        <fullName evidence="3">Polyketide cyclase / dehydrase and lipid transport</fullName>
    </recommendedName>
</protein>
<dbReference type="AlphaFoldDB" id="A0A285ILL4"/>